<dbReference type="RefSeq" id="WP_241713924.1">
    <property type="nucleotide sequence ID" value="NZ_JALBUF010000005.1"/>
</dbReference>
<dbReference type="InterPro" id="IPR020845">
    <property type="entry name" value="AMP-binding_CS"/>
</dbReference>
<evidence type="ECO:0000259" key="3">
    <source>
        <dbReference type="Pfam" id="PF00501"/>
    </source>
</evidence>
<gene>
    <name evidence="5" type="primary">lcfB_6</name>
    <name evidence="5" type="ORF">MM817_01795</name>
</gene>
<dbReference type="Proteomes" id="UP001139263">
    <property type="component" value="Unassembled WGS sequence"/>
</dbReference>
<dbReference type="InterPro" id="IPR050237">
    <property type="entry name" value="ATP-dep_AMP-bd_enzyme"/>
</dbReference>
<evidence type="ECO:0000313" key="5">
    <source>
        <dbReference type="EMBL" id="MCI0183512.1"/>
    </source>
</evidence>
<dbReference type="SUPFAM" id="SSF56801">
    <property type="entry name" value="Acetyl-CoA synthetase-like"/>
    <property type="match status" value="1"/>
</dbReference>
<dbReference type="InterPro" id="IPR042099">
    <property type="entry name" value="ANL_N_sf"/>
</dbReference>
<dbReference type="PANTHER" id="PTHR43767:SF7">
    <property type="entry name" value="MEDIUM_LONG-CHAIN-FATTY-ACID--COA LIGASE FADD8"/>
    <property type="match status" value="1"/>
</dbReference>
<reference evidence="5" key="1">
    <citation type="submission" date="2022-03" db="EMBL/GenBank/DDBJ databases">
        <title>Draft Genome Sequence of Firmicute Strain S0AB, a Heterotrophic Iron/Sulfur-Oxidizing Extreme Acidophile.</title>
        <authorList>
            <person name="Vergara E."/>
            <person name="Pakostova E."/>
            <person name="Johnson D.B."/>
            <person name="Holmes D.S."/>
        </authorList>
    </citation>
    <scope>NUCLEOTIDE SEQUENCE</scope>
    <source>
        <strain evidence="5">S0AB</strain>
    </source>
</reference>
<dbReference type="InterPro" id="IPR045851">
    <property type="entry name" value="AMP-bd_C_sf"/>
</dbReference>
<accession>A0A9X1V990</accession>
<dbReference type="InterPro" id="IPR025110">
    <property type="entry name" value="AMP-bd_C"/>
</dbReference>
<dbReference type="InterPro" id="IPR000873">
    <property type="entry name" value="AMP-dep_synth/lig_dom"/>
</dbReference>
<feature type="domain" description="AMP-dependent synthetase/ligase" evidence="3">
    <location>
        <begin position="17"/>
        <end position="385"/>
    </location>
</feature>
<dbReference type="Gene3D" id="3.40.50.12780">
    <property type="entry name" value="N-terminal domain of ligase-like"/>
    <property type="match status" value="1"/>
</dbReference>
<dbReference type="AlphaFoldDB" id="A0A9X1V990"/>
<keyword evidence="2 5" id="KW-0436">Ligase</keyword>
<proteinExistence type="inferred from homology"/>
<comment type="similarity">
    <text evidence="1">Belongs to the ATP-dependent AMP-binding enzyme family.</text>
</comment>
<dbReference type="Pfam" id="PF00501">
    <property type="entry name" value="AMP-binding"/>
    <property type="match status" value="1"/>
</dbReference>
<protein>
    <submittedName>
        <fullName evidence="5">Long-chain-fatty-acid--CoA ligase</fullName>
        <ecNumber evidence="5">6.2.1.3</ecNumber>
    </submittedName>
</protein>
<keyword evidence="6" id="KW-1185">Reference proteome</keyword>
<comment type="caution">
    <text evidence="5">The sequence shown here is derived from an EMBL/GenBank/DDBJ whole genome shotgun (WGS) entry which is preliminary data.</text>
</comment>
<dbReference type="EC" id="6.2.1.3" evidence="5"/>
<evidence type="ECO:0000259" key="4">
    <source>
        <dbReference type="Pfam" id="PF13193"/>
    </source>
</evidence>
<dbReference type="Pfam" id="PF13193">
    <property type="entry name" value="AMP-binding_C"/>
    <property type="match status" value="1"/>
</dbReference>
<organism evidence="5 6">
    <name type="scientific">Sulfoacidibacillus ferrooxidans</name>
    <dbReference type="NCBI Taxonomy" id="2005001"/>
    <lineage>
        <taxon>Bacteria</taxon>
        <taxon>Bacillati</taxon>
        <taxon>Bacillota</taxon>
        <taxon>Bacilli</taxon>
        <taxon>Bacillales</taxon>
        <taxon>Alicyclobacillaceae</taxon>
        <taxon>Sulfoacidibacillus</taxon>
    </lineage>
</organism>
<sequence>MDWESEKTLTGRFGRIIKRYGEQTALIYQDTIMTYRELYRASCRVAHALIDQGVERQSLVAVWMSNSIEFVVVDMALILLGATRIPLNDMLSIHEVSHILHDSKAQLLIAGEQFVQQIEERRGNFPELSSVIGMVPQHVCGPGVIAWESWLAGKVDTDIEVQSEARDIALIVYTGGTTGAPKGVMHSQENLVANVLSHIIELEMQDNERILLTSPLPHSAGMVMTAGLAKGAVHVIERKFDPDQVLMRIATERVTLTFMVPTMIYRVIDRIEERLREGVTYDLQSLRTILYGAAPITQSRLSRALEVFGPVFTQLYGQTEAPNFITRLRKEDHQVTGPHAHRLRSCGQAVLMADLRVLSETGEIQQPGLPGEVVVHTPYNMVGYLHLPQQTEQTLRDGWLHTGDIGYLDEDGYLFLLDRKKDVIISGGMNVYSSEIESVLQKHPDILLATVIGVPDEDWGEAVFAWIVARPGMTITEQEVAEHCNDHLSKYKRPKQVVIVEQLPLTPYGKVDKKKLREQFWKDEQRSIH</sequence>
<evidence type="ECO:0000256" key="1">
    <source>
        <dbReference type="ARBA" id="ARBA00006432"/>
    </source>
</evidence>
<dbReference type="EMBL" id="JALBUF010000005">
    <property type="protein sequence ID" value="MCI0183512.1"/>
    <property type="molecule type" value="Genomic_DNA"/>
</dbReference>
<dbReference type="PANTHER" id="PTHR43767">
    <property type="entry name" value="LONG-CHAIN-FATTY-ACID--COA LIGASE"/>
    <property type="match status" value="1"/>
</dbReference>
<dbReference type="GO" id="GO:0004467">
    <property type="term" value="F:long-chain fatty acid-CoA ligase activity"/>
    <property type="evidence" value="ECO:0007669"/>
    <property type="project" value="UniProtKB-EC"/>
</dbReference>
<feature type="domain" description="AMP-binding enzyme C-terminal" evidence="4">
    <location>
        <begin position="435"/>
        <end position="510"/>
    </location>
</feature>
<dbReference type="Gene3D" id="3.30.300.30">
    <property type="match status" value="1"/>
</dbReference>
<evidence type="ECO:0000256" key="2">
    <source>
        <dbReference type="ARBA" id="ARBA00022598"/>
    </source>
</evidence>
<name>A0A9X1V990_9BACL</name>
<evidence type="ECO:0000313" key="6">
    <source>
        <dbReference type="Proteomes" id="UP001139263"/>
    </source>
</evidence>
<dbReference type="FunFam" id="3.30.300.30:FF:000008">
    <property type="entry name" value="2,3-dihydroxybenzoate-AMP ligase"/>
    <property type="match status" value="1"/>
</dbReference>
<dbReference type="PROSITE" id="PS00455">
    <property type="entry name" value="AMP_BINDING"/>
    <property type="match status" value="1"/>
</dbReference>